<proteinExistence type="predicted"/>
<comment type="caution">
    <text evidence="1">The sequence shown here is derived from an EMBL/GenBank/DDBJ whole genome shotgun (WGS) entry which is preliminary data.</text>
</comment>
<evidence type="ECO:0000313" key="1">
    <source>
        <dbReference type="EMBL" id="CAF0709125.1"/>
    </source>
</evidence>
<reference evidence="1" key="1">
    <citation type="submission" date="2021-02" db="EMBL/GenBank/DDBJ databases">
        <authorList>
            <person name="Nowell W R."/>
        </authorList>
    </citation>
    <scope>NUCLEOTIDE SEQUENCE</scope>
    <source>
        <strain evidence="1">Ploen Becks lab</strain>
    </source>
</reference>
<dbReference type="AlphaFoldDB" id="A0A813M325"/>
<keyword evidence="2" id="KW-1185">Reference proteome</keyword>
<protein>
    <submittedName>
        <fullName evidence="1">Uncharacterized protein</fullName>
    </submittedName>
</protein>
<dbReference type="EMBL" id="CAJNOC010000040">
    <property type="protein sequence ID" value="CAF0709125.1"/>
    <property type="molecule type" value="Genomic_DNA"/>
</dbReference>
<organism evidence="1 2">
    <name type="scientific">Brachionus calyciflorus</name>
    <dbReference type="NCBI Taxonomy" id="104777"/>
    <lineage>
        <taxon>Eukaryota</taxon>
        <taxon>Metazoa</taxon>
        <taxon>Spiralia</taxon>
        <taxon>Gnathifera</taxon>
        <taxon>Rotifera</taxon>
        <taxon>Eurotatoria</taxon>
        <taxon>Monogononta</taxon>
        <taxon>Pseudotrocha</taxon>
        <taxon>Ploima</taxon>
        <taxon>Brachionidae</taxon>
        <taxon>Brachionus</taxon>
    </lineage>
</organism>
<name>A0A813M325_9BILA</name>
<accession>A0A813M325</accession>
<dbReference type="Proteomes" id="UP000663879">
    <property type="component" value="Unassembled WGS sequence"/>
</dbReference>
<gene>
    <name evidence="1" type="ORF">OXX778_LOCUS749</name>
</gene>
<evidence type="ECO:0000313" key="2">
    <source>
        <dbReference type="Proteomes" id="UP000663879"/>
    </source>
</evidence>
<sequence length="276" mass="32335">MTGSTKLASDTVIKKCSKILSPEAGTSPNSKHYKNGLSDSKYYYLYKIGMINQNGLDAESPKNFRPFTSNLFYKKFSQNNSYSKIDQKILENAEDEMKKNKKDDLIKKSEYSIENNNLESICKIDFNSKELKPISNLDIIMKKYVPKIADYKYYTDNSEFSNFYSSYFEYNELNDELFYKVQEKPIIDDKKKREKEKNTKKIIEYIGNKEDSFLVDLNMTSNLVKKENKKLKPDTAISQRLLKKRVSFQEHVLETHTDSGNSILKPIIFTRKKSFY</sequence>